<evidence type="ECO:0000256" key="6">
    <source>
        <dbReference type="ARBA" id="ARBA00023146"/>
    </source>
</evidence>
<comment type="function">
    <text evidence="8">Catalyzes the attachment of tryptophan to tRNA(Trp).</text>
</comment>
<dbReference type="RefSeq" id="WP_013139661.1">
    <property type="nucleotide sequence ID" value="NC_014168.1"/>
</dbReference>
<evidence type="ECO:0000256" key="9">
    <source>
        <dbReference type="RuleBase" id="RU363036"/>
    </source>
</evidence>
<dbReference type="EC" id="6.1.1.2" evidence="8"/>
<dbReference type="HAMAP" id="MF_00140_B">
    <property type="entry name" value="Trp_tRNA_synth_B"/>
    <property type="match status" value="1"/>
</dbReference>
<dbReference type="Pfam" id="PF00579">
    <property type="entry name" value="tRNA-synt_1b"/>
    <property type="match status" value="1"/>
</dbReference>
<evidence type="ECO:0000256" key="2">
    <source>
        <dbReference type="ARBA" id="ARBA00022598"/>
    </source>
</evidence>
<evidence type="ECO:0000256" key="1">
    <source>
        <dbReference type="ARBA" id="ARBA00005594"/>
    </source>
</evidence>
<evidence type="ECO:0000256" key="8">
    <source>
        <dbReference type="HAMAP-Rule" id="MF_00140"/>
    </source>
</evidence>
<evidence type="ECO:0000313" key="10">
    <source>
        <dbReference type="EMBL" id="ADG99212.1"/>
    </source>
</evidence>
<dbReference type="AlphaFoldDB" id="D6ZD25"/>
<feature type="binding site" evidence="8">
    <location>
        <position position="187"/>
    </location>
    <ligand>
        <name>ATP</name>
        <dbReference type="ChEBI" id="CHEBI:30616"/>
    </ligand>
</feature>
<keyword evidence="2 8" id="KW-0436">Ligase</keyword>
<evidence type="ECO:0000313" key="11">
    <source>
        <dbReference type="Proteomes" id="UP000002247"/>
    </source>
</evidence>
<comment type="subunit">
    <text evidence="8">Homodimer.</text>
</comment>
<dbReference type="PRINTS" id="PR01039">
    <property type="entry name" value="TRNASYNTHTRP"/>
</dbReference>
<dbReference type="PANTHER" id="PTHR43766:SF1">
    <property type="entry name" value="TRYPTOPHAN--TRNA LIGASE, MITOCHONDRIAL"/>
    <property type="match status" value="1"/>
</dbReference>
<feature type="binding site" evidence="8">
    <location>
        <begin position="148"/>
        <end position="150"/>
    </location>
    <ligand>
        <name>ATP</name>
        <dbReference type="ChEBI" id="CHEBI:30616"/>
    </ligand>
</feature>
<dbReference type="CDD" id="cd00806">
    <property type="entry name" value="TrpRS_core"/>
    <property type="match status" value="1"/>
</dbReference>
<dbReference type="GO" id="GO:0005829">
    <property type="term" value="C:cytosol"/>
    <property type="evidence" value="ECO:0007669"/>
    <property type="project" value="TreeGrafter"/>
</dbReference>
<evidence type="ECO:0000256" key="4">
    <source>
        <dbReference type="ARBA" id="ARBA00022840"/>
    </source>
</evidence>
<keyword evidence="6 8" id="KW-0030">Aminoacyl-tRNA synthetase</keyword>
<gene>
    <name evidence="8" type="primary">trpS</name>
    <name evidence="10" type="ordered locus">Srot_2780</name>
</gene>
<dbReference type="STRING" id="640132.Srot_2780"/>
<proteinExistence type="inferred from homology"/>
<dbReference type="InterPro" id="IPR002306">
    <property type="entry name" value="Trp-tRNA-ligase"/>
</dbReference>
<dbReference type="SUPFAM" id="SSF52374">
    <property type="entry name" value="Nucleotidylyl transferase"/>
    <property type="match status" value="1"/>
</dbReference>
<dbReference type="InterPro" id="IPR002305">
    <property type="entry name" value="aa-tRNA-synth_Ic"/>
</dbReference>
<dbReference type="GO" id="GO:0005524">
    <property type="term" value="F:ATP binding"/>
    <property type="evidence" value="ECO:0007669"/>
    <property type="project" value="UniProtKB-UniRule"/>
</dbReference>
<feature type="binding site" evidence="8">
    <location>
        <begin position="196"/>
        <end position="200"/>
    </location>
    <ligand>
        <name>ATP</name>
        <dbReference type="ChEBI" id="CHEBI:30616"/>
    </ligand>
</feature>
<keyword evidence="5 8" id="KW-0648">Protein biosynthesis</keyword>
<feature type="binding site" evidence="8">
    <location>
        <begin position="20"/>
        <end position="21"/>
    </location>
    <ligand>
        <name>ATP</name>
        <dbReference type="ChEBI" id="CHEBI:30616"/>
    </ligand>
</feature>
<dbReference type="NCBIfam" id="TIGR00233">
    <property type="entry name" value="trpS"/>
    <property type="match status" value="1"/>
</dbReference>
<dbReference type="OrthoDB" id="9801042at2"/>
<sequence length="339" mass="37226">MTRPRLISGIQATGSSIHLGNYLGAIKQWVQLQQDYEALYFIPDQHSITTPIDPAQLRENTLRYVAQLLALGLDPEQCTIFVQSHVPANAQLAWVLSCLTGFGEASRMTQFKDKSDKQGEQTSVGLFTYPCLMAADILAYQAELVPVGEDQSQHLELTRNLAERFNHRFGETFVVPKARLVKAGARVYDLREPTKKMSKSASSESGIVQLMDEPKVSAKKFRSAVTDNDGEVRFDPAQKPGLSNLLAIFAALTGATAEEVARKYQGGGYGALKTDLADAFVEFAAPVRERTLGWLDNRAALHRIVAEGGERAREIAGATLARVYDAVGFLPDHGRSERS</sequence>
<dbReference type="HOGENOM" id="CLU_029244_1_1_11"/>
<comment type="catalytic activity">
    <reaction evidence="7 8">
        <text>tRNA(Trp) + L-tryptophan + ATP = L-tryptophyl-tRNA(Trp) + AMP + diphosphate + H(+)</text>
        <dbReference type="Rhea" id="RHEA:24080"/>
        <dbReference type="Rhea" id="RHEA-COMP:9671"/>
        <dbReference type="Rhea" id="RHEA-COMP:9705"/>
        <dbReference type="ChEBI" id="CHEBI:15378"/>
        <dbReference type="ChEBI" id="CHEBI:30616"/>
        <dbReference type="ChEBI" id="CHEBI:33019"/>
        <dbReference type="ChEBI" id="CHEBI:57912"/>
        <dbReference type="ChEBI" id="CHEBI:78442"/>
        <dbReference type="ChEBI" id="CHEBI:78535"/>
        <dbReference type="ChEBI" id="CHEBI:456215"/>
        <dbReference type="EC" id="6.1.1.2"/>
    </reaction>
</comment>
<keyword evidence="3 8" id="KW-0547">Nucleotide-binding</keyword>
<protein>
    <recommendedName>
        <fullName evidence="8">Tryptophan--tRNA ligase</fullName>
        <ecNumber evidence="8">6.1.1.2</ecNumber>
    </recommendedName>
    <alternativeName>
        <fullName evidence="8">Tryptophanyl-tRNA synthetase</fullName>
        <shortName evidence="8">TrpRS</shortName>
    </alternativeName>
</protein>
<evidence type="ECO:0000256" key="3">
    <source>
        <dbReference type="ARBA" id="ARBA00022741"/>
    </source>
</evidence>
<dbReference type="eggNOG" id="COG0180">
    <property type="taxonomic scope" value="Bacteria"/>
</dbReference>
<dbReference type="KEGG" id="srt:Srot_2780"/>
<feature type="binding site" evidence="8">
    <location>
        <position position="136"/>
    </location>
    <ligand>
        <name>L-tryptophan</name>
        <dbReference type="ChEBI" id="CHEBI:57912"/>
    </ligand>
</feature>
<comment type="similarity">
    <text evidence="1 8 9">Belongs to the class-I aminoacyl-tRNA synthetase family.</text>
</comment>
<accession>D6ZD25</accession>
<organism evidence="10 11">
    <name type="scientific">Segniliparus rotundus (strain ATCC BAA-972 / CDC 1076 / CIP 108378 / DSM 44985 / JCM 13578)</name>
    <dbReference type="NCBI Taxonomy" id="640132"/>
    <lineage>
        <taxon>Bacteria</taxon>
        <taxon>Bacillati</taxon>
        <taxon>Actinomycetota</taxon>
        <taxon>Actinomycetes</taxon>
        <taxon>Mycobacteriales</taxon>
        <taxon>Segniliparaceae</taxon>
        <taxon>Segniliparus</taxon>
    </lineage>
</organism>
<feature type="binding site" evidence="8">
    <location>
        <begin position="11"/>
        <end position="13"/>
    </location>
    <ligand>
        <name>ATP</name>
        <dbReference type="ChEBI" id="CHEBI:30616"/>
    </ligand>
</feature>
<dbReference type="GO" id="GO:0004830">
    <property type="term" value="F:tryptophan-tRNA ligase activity"/>
    <property type="evidence" value="ECO:0007669"/>
    <property type="project" value="UniProtKB-UniRule"/>
</dbReference>
<dbReference type="InterPro" id="IPR050203">
    <property type="entry name" value="Trp-tRNA_synthetase"/>
</dbReference>
<dbReference type="InterPro" id="IPR014729">
    <property type="entry name" value="Rossmann-like_a/b/a_fold"/>
</dbReference>
<keyword evidence="11" id="KW-1185">Reference proteome</keyword>
<dbReference type="GO" id="GO:0006436">
    <property type="term" value="P:tryptophanyl-tRNA aminoacylation"/>
    <property type="evidence" value="ECO:0007669"/>
    <property type="project" value="UniProtKB-UniRule"/>
</dbReference>
<dbReference type="InterPro" id="IPR024109">
    <property type="entry name" value="Trp-tRNA-ligase_bac-type"/>
</dbReference>
<dbReference type="EMBL" id="CP001958">
    <property type="protein sequence ID" value="ADG99212.1"/>
    <property type="molecule type" value="Genomic_DNA"/>
</dbReference>
<dbReference type="Gene3D" id="3.40.50.620">
    <property type="entry name" value="HUPs"/>
    <property type="match status" value="1"/>
</dbReference>
<reference evidence="10 11" key="1">
    <citation type="journal article" date="2010" name="Stand. Genomic Sci.">
        <title>Complete genome sequence of Segniliparus rotundus type strain (CDC 1076).</title>
        <authorList>
            <person name="Sikorski J."/>
            <person name="Lapidus A."/>
            <person name="Copeland A."/>
            <person name="Misra M."/>
            <person name="Glavina Del Rio T."/>
            <person name="Nolan M."/>
            <person name="Lucas S."/>
            <person name="Chen F."/>
            <person name="Tice H."/>
            <person name="Cheng J.F."/>
            <person name="Jando M."/>
            <person name="Schneider S."/>
            <person name="Bruce D."/>
            <person name="Goodwin L."/>
            <person name="Pitluck S."/>
            <person name="Liolios K."/>
            <person name="Mikhailova N."/>
            <person name="Pati A."/>
            <person name="Ivanova N."/>
            <person name="Mavromatis K."/>
            <person name="Chen A."/>
            <person name="Palaniappan K."/>
            <person name="Chertkov O."/>
            <person name="Land M."/>
            <person name="Hauser L."/>
            <person name="Chang Y.J."/>
            <person name="Jeffries C.D."/>
            <person name="Brettin T."/>
            <person name="Detter J.C."/>
            <person name="Han C."/>
            <person name="Rohde M."/>
            <person name="Goker M."/>
            <person name="Bristow J."/>
            <person name="Eisen J.A."/>
            <person name="Markowitz V."/>
            <person name="Hugenholtz P."/>
            <person name="Kyrpides N.C."/>
            <person name="Klenk H.P."/>
        </authorList>
    </citation>
    <scope>NUCLEOTIDE SEQUENCE [LARGE SCALE GENOMIC DNA]</scope>
    <source>
        <strain evidence="11">ATCC BAA-972 / CDC 1076 / CIP 108378 / DSM 44985 / JCM 13578</strain>
    </source>
</reference>
<dbReference type="Proteomes" id="UP000002247">
    <property type="component" value="Chromosome"/>
</dbReference>
<keyword evidence="8" id="KW-0963">Cytoplasm</keyword>
<evidence type="ECO:0000256" key="7">
    <source>
        <dbReference type="ARBA" id="ARBA00049929"/>
    </source>
</evidence>
<comment type="caution">
    <text evidence="8">Lacks conserved residue(s) required for the propagation of feature annotation.</text>
</comment>
<feature type="short sequence motif" description="'KMSKS' region" evidence="8">
    <location>
        <begin position="196"/>
        <end position="200"/>
    </location>
</feature>
<comment type="subcellular location">
    <subcellularLocation>
        <location evidence="8">Cytoplasm</location>
    </subcellularLocation>
</comment>
<name>D6ZD25_SEGRD</name>
<dbReference type="Gene3D" id="1.10.240.10">
    <property type="entry name" value="Tyrosyl-Transfer RNA Synthetase"/>
    <property type="match status" value="1"/>
</dbReference>
<evidence type="ECO:0000256" key="5">
    <source>
        <dbReference type="ARBA" id="ARBA00022917"/>
    </source>
</evidence>
<dbReference type="PANTHER" id="PTHR43766">
    <property type="entry name" value="TRYPTOPHAN--TRNA LIGASE, MITOCHONDRIAL"/>
    <property type="match status" value="1"/>
</dbReference>
<keyword evidence="4 8" id="KW-0067">ATP-binding</keyword>
<dbReference type="FunFam" id="1.10.240.10:FF:000002">
    <property type="entry name" value="Tryptophan--tRNA ligase"/>
    <property type="match status" value="1"/>
</dbReference>